<dbReference type="GO" id="GO:0045892">
    <property type="term" value="P:negative regulation of DNA-templated transcription"/>
    <property type="evidence" value="ECO:0007669"/>
    <property type="project" value="InterPro"/>
</dbReference>
<dbReference type="EMBL" id="CP001098">
    <property type="protein sequence ID" value="ACL70465.1"/>
    <property type="molecule type" value="Genomic_DNA"/>
</dbReference>
<dbReference type="OrthoDB" id="1767600at2"/>
<evidence type="ECO:0000256" key="3">
    <source>
        <dbReference type="ARBA" id="ARBA00022491"/>
    </source>
</evidence>
<dbReference type="InterPro" id="IPR031316">
    <property type="entry name" value="FlgM_C"/>
</dbReference>
<evidence type="ECO:0000313" key="8">
    <source>
        <dbReference type="EMBL" id="ACL70465.1"/>
    </source>
</evidence>
<evidence type="ECO:0000313" key="9">
    <source>
        <dbReference type="Proteomes" id="UP000000719"/>
    </source>
</evidence>
<organism evidence="8 9">
    <name type="scientific">Halothermothrix orenii (strain H 168 / OCM 544 / DSM 9562)</name>
    <dbReference type="NCBI Taxonomy" id="373903"/>
    <lineage>
        <taxon>Bacteria</taxon>
        <taxon>Bacillati</taxon>
        <taxon>Bacillota</taxon>
        <taxon>Clostridia</taxon>
        <taxon>Halanaerobiales</taxon>
        <taxon>Halothermotrichaceae</taxon>
        <taxon>Halothermothrix</taxon>
    </lineage>
</organism>
<keyword evidence="5" id="KW-0805">Transcription regulation</keyword>
<evidence type="ECO:0000259" key="7">
    <source>
        <dbReference type="Pfam" id="PF04316"/>
    </source>
</evidence>
<keyword evidence="9" id="KW-1185">Reference proteome</keyword>
<keyword evidence="4" id="KW-1005">Bacterial flagellum biogenesis</keyword>
<dbReference type="SUPFAM" id="SSF101498">
    <property type="entry name" value="Anti-sigma factor FlgM"/>
    <property type="match status" value="1"/>
</dbReference>
<feature type="domain" description="Anti-sigma-28 factor FlgM C-terminal" evidence="7">
    <location>
        <begin position="32"/>
        <end position="85"/>
    </location>
</feature>
<gene>
    <name evidence="8" type="ordered locus">Hore_17160</name>
</gene>
<dbReference type="InterPro" id="IPR035890">
    <property type="entry name" value="Anti-sigma-28_factor_FlgM_sf"/>
</dbReference>
<dbReference type="GO" id="GO:0044781">
    <property type="term" value="P:bacterial-type flagellum organization"/>
    <property type="evidence" value="ECO:0007669"/>
    <property type="project" value="UniProtKB-KW"/>
</dbReference>
<dbReference type="KEGG" id="hor:Hore_17160"/>
<protein>
    <recommendedName>
        <fullName evidence="2">Negative regulator of flagellin synthesis</fullName>
    </recommendedName>
</protein>
<dbReference type="NCBIfam" id="TIGR03824">
    <property type="entry name" value="FlgM_jcvi"/>
    <property type="match status" value="1"/>
</dbReference>
<dbReference type="RefSeq" id="WP_015923435.1">
    <property type="nucleotide sequence ID" value="NC_011899.1"/>
</dbReference>
<keyword evidence="6" id="KW-0804">Transcription</keyword>
<keyword evidence="3" id="KW-0678">Repressor</keyword>
<dbReference type="eggNOG" id="COG2747">
    <property type="taxonomic scope" value="Bacteria"/>
</dbReference>
<name>B8CYU6_HALOH</name>
<evidence type="ECO:0000256" key="1">
    <source>
        <dbReference type="ARBA" id="ARBA00005322"/>
    </source>
</evidence>
<dbReference type="STRING" id="373903.Hore_17160"/>
<dbReference type="InterPro" id="IPR007412">
    <property type="entry name" value="FlgM"/>
</dbReference>
<sequence length="88" mass="10403">MRVNETQGQKISQLYIEKKKEVNKKNKMARKDKITISNKGIKVSEIKQELARIPDVRKRKIESLKRQIQEGNYRVPAREIARKLTENI</sequence>
<evidence type="ECO:0000256" key="6">
    <source>
        <dbReference type="ARBA" id="ARBA00023163"/>
    </source>
</evidence>
<evidence type="ECO:0000256" key="5">
    <source>
        <dbReference type="ARBA" id="ARBA00023015"/>
    </source>
</evidence>
<dbReference type="Pfam" id="PF04316">
    <property type="entry name" value="FlgM"/>
    <property type="match status" value="1"/>
</dbReference>
<proteinExistence type="inferred from homology"/>
<comment type="similarity">
    <text evidence="1">Belongs to the FlgM family.</text>
</comment>
<dbReference type="HOGENOM" id="CLU_169011_3_1_9"/>
<evidence type="ECO:0000256" key="2">
    <source>
        <dbReference type="ARBA" id="ARBA00017823"/>
    </source>
</evidence>
<evidence type="ECO:0000256" key="4">
    <source>
        <dbReference type="ARBA" id="ARBA00022795"/>
    </source>
</evidence>
<dbReference type="AlphaFoldDB" id="B8CYU6"/>
<reference evidence="8 9" key="1">
    <citation type="journal article" date="2009" name="PLoS ONE">
        <title>Genome analysis of the anaerobic thermohalophilic bacterium Halothermothrix orenii.</title>
        <authorList>
            <person name="Mavromatis K."/>
            <person name="Ivanova N."/>
            <person name="Anderson I."/>
            <person name="Lykidis A."/>
            <person name="Hooper S.D."/>
            <person name="Sun H."/>
            <person name="Kunin V."/>
            <person name="Lapidus A."/>
            <person name="Hugenholtz P."/>
            <person name="Patel B."/>
            <person name="Kyrpides N.C."/>
        </authorList>
    </citation>
    <scope>NUCLEOTIDE SEQUENCE [LARGE SCALE GENOMIC DNA]</scope>
    <source>
        <strain evidence="9">H 168 / OCM 544 / DSM 9562</strain>
    </source>
</reference>
<dbReference type="Proteomes" id="UP000000719">
    <property type="component" value="Chromosome"/>
</dbReference>
<accession>B8CYU6</accession>